<reference evidence="1" key="1">
    <citation type="submission" date="2014-09" db="EMBL/GenBank/DDBJ databases">
        <authorList>
            <person name="Magalhaes I.L.F."/>
            <person name="Oliveira U."/>
            <person name="Santos F.R."/>
            <person name="Vidigal T.H.D.A."/>
            <person name="Brescovit A.D."/>
            <person name="Santos A.J."/>
        </authorList>
    </citation>
    <scope>NUCLEOTIDE SEQUENCE</scope>
    <source>
        <tissue evidence="1">Shoot tissue taken approximately 20 cm above the soil surface</tissue>
    </source>
</reference>
<dbReference type="AlphaFoldDB" id="A0A0A9H4W6"/>
<organism evidence="1">
    <name type="scientific">Arundo donax</name>
    <name type="common">Giant reed</name>
    <name type="synonym">Donax arundinaceus</name>
    <dbReference type="NCBI Taxonomy" id="35708"/>
    <lineage>
        <taxon>Eukaryota</taxon>
        <taxon>Viridiplantae</taxon>
        <taxon>Streptophyta</taxon>
        <taxon>Embryophyta</taxon>
        <taxon>Tracheophyta</taxon>
        <taxon>Spermatophyta</taxon>
        <taxon>Magnoliopsida</taxon>
        <taxon>Liliopsida</taxon>
        <taxon>Poales</taxon>
        <taxon>Poaceae</taxon>
        <taxon>PACMAD clade</taxon>
        <taxon>Arundinoideae</taxon>
        <taxon>Arundineae</taxon>
        <taxon>Arundo</taxon>
    </lineage>
</organism>
<dbReference type="EMBL" id="GBRH01165661">
    <property type="protein sequence ID" value="JAE32235.1"/>
    <property type="molecule type" value="Transcribed_RNA"/>
</dbReference>
<evidence type="ECO:0000313" key="1">
    <source>
        <dbReference type="EMBL" id="JAE32235.1"/>
    </source>
</evidence>
<protein>
    <submittedName>
        <fullName evidence="1">Uncharacterized protein</fullName>
    </submittedName>
</protein>
<proteinExistence type="predicted"/>
<sequence>MFRLLTIGADHNPEILLYENCLADFIAKYYYHKLNYEYVA</sequence>
<reference evidence="1" key="2">
    <citation type="journal article" date="2015" name="Data Brief">
        <title>Shoot transcriptome of the giant reed, Arundo donax.</title>
        <authorList>
            <person name="Barrero R.A."/>
            <person name="Guerrero F.D."/>
            <person name="Moolhuijzen P."/>
            <person name="Goolsby J.A."/>
            <person name="Tidwell J."/>
            <person name="Bellgard S.E."/>
            <person name="Bellgard M.I."/>
        </authorList>
    </citation>
    <scope>NUCLEOTIDE SEQUENCE</scope>
    <source>
        <tissue evidence="1">Shoot tissue taken approximately 20 cm above the soil surface</tissue>
    </source>
</reference>
<accession>A0A0A9H4W6</accession>
<name>A0A0A9H4W6_ARUDO</name>